<comment type="caution">
    <text evidence="2">The sequence shown here is derived from an EMBL/GenBank/DDBJ whole genome shotgun (WGS) entry which is preliminary data.</text>
</comment>
<sequence>MARFRFVQALLLSCEFAISAASVVLFGLAYPDRFRSKLWENGGELRWNSNPRLRIYFYANYREPPEIPLIWSQRQVGYCQGTRCDLLTLLRLTTSNLAISILTLVVFLTRAIMSRLDYLPLYGNVLYDILLLTLWAASVTGQCSGGYSDPEHSSMHPWYLAYGCTESTAVNRGYCHVAQASFVLSVLAVLLYGSRLSFYLWTVVCDGGKERQFDSISEDESKELLPGMDAESVSDSASGAGWYKQPLSPVLAFFPEKPNP</sequence>
<feature type="transmembrane region" description="Helical" evidence="1">
    <location>
        <begin position="95"/>
        <end position="113"/>
    </location>
</feature>
<dbReference type="Proteomes" id="UP000237481">
    <property type="component" value="Unassembled WGS sequence"/>
</dbReference>
<evidence type="ECO:0000313" key="3">
    <source>
        <dbReference type="Proteomes" id="UP000237481"/>
    </source>
</evidence>
<organism evidence="2 3">
    <name type="scientific">Tolypocladium paradoxum</name>
    <dbReference type="NCBI Taxonomy" id="94208"/>
    <lineage>
        <taxon>Eukaryota</taxon>
        <taxon>Fungi</taxon>
        <taxon>Dikarya</taxon>
        <taxon>Ascomycota</taxon>
        <taxon>Pezizomycotina</taxon>
        <taxon>Sordariomycetes</taxon>
        <taxon>Hypocreomycetidae</taxon>
        <taxon>Hypocreales</taxon>
        <taxon>Ophiocordycipitaceae</taxon>
        <taxon>Tolypocladium</taxon>
    </lineage>
</organism>
<feature type="transmembrane region" description="Helical" evidence="1">
    <location>
        <begin position="9"/>
        <end position="30"/>
    </location>
</feature>
<reference evidence="2 3" key="1">
    <citation type="submission" date="2018-01" db="EMBL/GenBank/DDBJ databases">
        <title>Harnessing the power of phylogenomics to disentangle the directionality and signatures of interkingdom host jumping in the parasitic fungal genus Tolypocladium.</title>
        <authorList>
            <person name="Quandt C.A."/>
            <person name="Patterson W."/>
            <person name="Spatafora J.W."/>
        </authorList>
    </citation>
    <scope>NUCLEOTIDE SEQUENCE [LARGE SCALE GENOMIC DNA]</scope>
    <source>
        <strain evidence="2 3">NRBC 100945</strain>
    </source>
</reference>
<accession>A0A2S4KTR2</accession>
<dbReference type="OrthoDB" id="5352400at2759"/>
<keyword evidence="1" id="KW-1133">Transmembrane helix</keyword>
<gene>
    <name evidence="2" type="ORF">TPAR_06230</name>
</gene>
<dbReference type="EMBL" id="PKSG01000679">
    <property type="protein sequence ID" value="POR33540.1"/>
    <property type="molecule type" value="Genomic_DNA"/>
</dbReference>
<name>A0A2S4KTR2_9HYPO</name>
<proteinExistence type="predicted"/>
<evidence type="ECO:0008006" key="4">
    <source>
        <dbReference type="Google" id="ProtNLM"/>
    </source>
</evidence>
<keyword evidence="3" id="KW-1185">Reference proteome</keyword>
<keyword evidence="1" id="KW-0812">Transmembrane</keyword>
<feature type="transmembrane region" description="Helical" evidence="1">
    <location>
        <begin position="125"/>
        <end position="147"/>
    </location>
</feature>
<evidence type="ECO:0000313" key="2">
    <source>
        <dbReference type="EMBL" id="POR33540.1"/>
    </source>
</evidence>
<evidence type="ECO:0000256" key="1">
    <source>
        <dbReference type="SAM" id="Phobius"/>
    </source>
</evidence>
<protein>
    <recommendedName>
        <fullName evidence="4">MARVEL domain-containing protein</fullName>
    </recommendedName>
</protein>
<feature type="transmembrane region" description="Helical" evidence="1">
    <location>
        <begin position="180"/>
        <end position="201"/>
    </location>
</feature>
<dbReference type="AlphaFoldDB" id="A0A2S4KTR2"/>
<keyword evidence="1" id="KW-0472">Membrane</keyword>